<organism evidence="2 3">
    <name type="scientific">Symbiodinium necroappetens</name>
    <dbReference type="NCBI Taxonomy" id="1628268"/>
    <lineage>
        <taxon>Eukaryota</taxon>
        <taxon>Sar</taxon>
        <taxon>Alveolata</taxon>
        <taxon>Dinophyceae</taxon>
        <taxon>Suessiales</taxon>
        <taxon>Symbiodiniaceae</taxon>
        <taxon>Symbiodinium</taxon>
    </lineage>
</organism>
<comment type="caution">
    <text evidence="2">The sequence shown here is derived from an EMBL/GenBank/DDBJ whole genome shotgun (WGS) entry which is preliminary data.</text>
</comment>
<accession>A0A813A9U9</accession>
<keyword evidence="3" id="KW-1185">Reference proteome</keyword>
<reference evidence="2" key="1">
    <citation type="submission" date="2021-02" db="EMBL/GenBank/DDBJ databases">
        <authorList>
            <person name="Dougan E. K."/>
            <person name="Rhodes N."/>
            <person name="Thang M."/>
            <person name="Chan C."/>
        </authorList>
    </citation>
    <scope>NUCLEOTIDE SEQUENCE</scope>
</reference>
<protein>
    <submittedName>
        <fullName evidence="2">TY2B-DR3 protein</fullName>
    </submittedName>
</protein>
<gene>
    <name evidence="2" type="primary">TY2B-DR3</name>
    <name evidence="2" type="ORF">SNEC2469_LOCUS27002</name>
</gene>
<evidence type="ECO:0000313" key="3">
    <source>
        <dbReference type="Proteomes" id="UP000601435"/>
    </source>
</evidence>
<feature type="coiled-coil region" evidence="1">
    <location>
        <begin position="2"/>
        <end position="40"/>
    </location>
</feature>
<feature type="non-terminal residue" evidence="2">
    <location>
        <position position="1"/>
    </location>
</feature>
<proteinExistence type="predicted"/>
<dbReference type="AlphaFoldDB" id="A0A813A9U9"/>
<evidence type="ECO:0000256" key="1">
    <source>
        <dbReference type="SAM" id="Coils"/>
    </source>
</evidence>
<dbReference type="Proteomes" id="UP000601435">
    <property type="component" value="Unassembled WGS sequence"/>
</dbReference>
<keyword evidence="1" id="KW-0175">Coiled coil</keyword>
<evidence type="ECO:0000313" key="2">
    <source>
        <dbReference type="EMBL" id="CAE7857524.1"/>
    </source>
</evidence>
<sequence>DLEEKAERLRSLLEEEEILVEQYSRVESESRERLEETRNQVGEFLDYIHEELIGLEKVRTAACLNSMTKSSTTRTGESGAEGVDYEKLLDELEEDLKVVHTVPIVQVKRVLNRWVASIKKEVENLFASNTLRRVTAEQAKQLESSGKLHGLMVLYVDDILYLSDKDVIEAVHRFITEEWPTSPLEWLNEHKAVRYLGVEILREPRVDEHGSRHHVYTVGQSAYVQDLLRSHEMQEVHPTQLPVPREWVEEAEASDEIEEGFSEDTLRQAQRVVGEGLWLSTRTRPDVLYVVNHLASLVSKTYAFNLEDLTVMIVP</sequence>
<dbReference type="OrthoDB" id="434119at2759"/>
<name>A0A813A9U9_9DINO</name>
<dbReference type="EMBL" id="CAJNJA010056091">
    <property type="protein sequence ID" value="CAE7857524.1"/>
    <property type="molecule type" value="Genomic_DNA"/>
</dbReference>